<dbReference type="InterPro" id="IPR052337">
    <property type="entry name" value="SAT4-like"/>
</dbReference>
<evidence type="ECO:0000256" key="1">
    <source>
        <dbReference type="ARBA" id="ARBA00004141"/>
    </source>
</evidence>
<dbReference type="PANTHER" id="PTHR33048:SF64">
    <property type="entry name" value="INTEGRAL MEMBRANE PROTEIN"/>
    <property type="match status" value="1"/>
</dbReference>
<keyword evidence="4 7" id="KW-0472">Membrane</keyword>
<proteinExistence type="inferred from homology"/>
<comment type="caution">
    <text evidence="9">The sequence shown here is derived from an EMBL/GenBank/DDBJ whole genome shotgun (WGS) entry which is preliminary data.</text>
</comment>
<evidence type="ECO:0000256" key="6">
    <source>
        <dbReference type="SAM" id="MobiDB-lite"/>
    </source>
</evidence>
<dbReference type="PANTHER" id="PTHR33048">
    <property type="entry name" value="PTH11-LIKE INTEGRAL MEMBRANE PROTEIN (AFU_ORTHOLOGUE AFUA_5G11245)"/>
    <property type="match status" value="1"/>
</dbReference>
<dbReference type="EMBL" id="LJBN01000101">
    <property type="protein sequence ID" value="OOQ89882.1"/>
    <property type="molecule type" value="Genomic_DNA"/>
</dbReference>
<comment type="subcellular location">
    <subcellularLocation>
        <location evidence="1">Membrane</location>
        <topology evidence="1">Multi-pass membrane protein</topology>
    </subcellularLocation>
</comment>
<dbReference type="Pfam" id="PF20684">
    <property type="entry name" value="Fung_rhodopsin"/>
    <property type="match status" value="1"/>
</dbReference>
<name>A0A1S9RWL5_PENBI</name>
<feature type="transmembrane region" description="Helical" evidence="7">
    <location>
        <begin position="52"/>
        <end position="75"/>
    </location>
</feature>
<reference evidence="10" key="1">
    <citation type="submission" date="2015-09" db="EMBL/GenBank/DDBJ databases">
        <authorList>
            <person name="Fill T.P."/>
            <person name="Baretta J.F."/>
            <person name="de Almeida L.G."/>
            <person name="Rocha M."/>
            <person name="de Souza D.H."/>
            <person name="Malavazi I."/>
            <person name="Cerdeira L.T."/>
            <person name="Hong H."/>
            <person name="Samborskyy M."/>
            <person name="de Vasconcelos A.T."/>
            <person name="Leadlay P."/>
            <person name="Rodrigues-Filho E."/>
        </authorList>
    </citation>
    <scope>NUCLEOTIDE SEQUENCE [LARGE SCALE GENOMIC DNA]</scope>
    <source>
        <strain evidence="10">LaBioMMi 136</strain>
    </source>
</reference>
<evidence type="ECO:0000313" key="10">
    <source>
        <dbReference type="Proteomes" id="UP000190744"/>
    </source>
</evidence>
<protein>
    <recommendedName>
        <fullName evidence="8">Rhodopsin domain-containing protein</fullName>
    </recommendedName>
</protein>
<comment type="similarity">
    <text evidence="5">Belongs to the SAT4 family.</text>
</comment>
<dbReference type="GO" id="GO:0016020">
    <property type="term" value="C:membrane"/>
    <property type="evidence" value="ECO:0007669"/>
    <property type="project" value="UniProtKB-SubCell"/>
</dbReference>
<feature type="domain" description="Rhodopsin" evidence="8">
    <location>
        <begin position="36"/>
        <end position="136"/>
    </location>
</feature>
<keyword evidence="3 7" id="KW-1133">Transmembrane helix</keyword>
<keyword evidence="2 7" id="KW-0812">Transmembrane</keyword>
<dbReference type="AlphaFoldDB" id="A0A1S9RWL5"/>
<gene>
    <name evidence="9" type="ORF">PEBR_08082</name>
</gene>
<evidence type="ECO:0000256" key="3">
    <source>
        <dbReference type="ARBA" id="ARBA00022989"/>
    </source>
</evidence>
<evidence type="ECO:0000259" key="8">
    <source>
        <dbReference type="Pfam" id="PF20684"/>
    </source>
</evidence>
<feature type="transmembrane region" description="Helical" evidence="7">
    <location>
        <begin position="95"/>
        <end position="119"/>
    </location>
</feature>
<evidence type="ECO:0000256" key="7">
    <source>
        <dbReference type="SAM" id="Phobius"/>
    </source>
</evidence>
<evidence type="ECO:0000256" key="4">
    <source>
        <dbReference type="ARBA" id="ARBA00023136"/>
    </source>
</evidence>
<evidence type="ECO:0000313" key="9">
    <source>
        <dbReference type="EMBL" id="OOQ89882.1"/>
    </source>
</evidence>
<dbReference type="Proteomes" id="UP000190744">
    <property type="component" value="Unassembled WGS sequence"/>
</dbReference>
<evidence type="ECO:0000256" key="5">
    <source>
        <dbReference type="ARBA" id="ARBA00038359"/>
    </source>
</evidence>
<organism evidence="9 10">
    <name type="scientific">Penicillium brasilianum</name>
    <dbReference type="NCBI Taxonomy" id="104259"/>
    <lineage>
        <taxon>Eukaryota</taxon>
        <taxon>Fungi</taxon>
        <taxon>Dikarya</taxon>
        <taxon>Ascomycota</taxon>
        <taxon>Pezizomycotina</taxon>
        <taxon>Eurotiomycetes</taxon>
        <taxon>Eurotiomycetidae</taxon>
        <taxon>Eurotiales</taxon>
        <taxon>Aspergillaceae</taxon>
        <taxon>Penicillium</taxon>
    </lineage>
</organism>
<accession>A0A1S9RWL5</accession>
<evidence type="ECO:0000256" key="2">
    <source>
        <dbReference type="ARBA" id="ARBA00022692"/>
    </source>
</evidence>
<dbReference type="InterPro" id="IPR049326">
    <property type="entry name" value="Rhodopsin_dom_fungi"/>
</dbReference>
<feature type="region of interest" description="Disordered" evidence="6">
    <location>
        <begin position="235"/>
        <end position="255"/>
    </location>
</feature>
<feature type="transmembrane region" description="Helical" evidence="7">
    <location>
        <begin position="19"/>
        <end position="40"/>
    </location>
</feature>
<sequence>MGWVYNLHGEDPHSEIPRVIAICLVFSISALLAIGLRFYVRLSTNRTPWVDDYAALASSIFALAYAGIAVVQTRWGQGLSATYFPEDNVIPFSKIQYVGGPIYCLALLGFKVALLTSYLRIAGVVKLYRKVILSAIVDLKTYTDSKNIVIWSCIEVSLGVIVSCIPTYGPLFKAFASTVNSYRNNDTSRSYQLGSIRPTTKSAASRRRSNFELIPESQGAQITVVVSANGDRTNYRMQSHGGDSEEHILSPTWKQ</sequence>